<protein>
    <recommendedName>
        <fullName evidence="1">Protein kinase domain-containing protein</fullName>
    </recommendedName>
</protein>
<dbReference type="CDD" id="cd00180">
    <property type="entry name" value="PKc"/>
    <property type="match status" value="1"/>
</dbReference>
<dbReference type="PROSITE" id="PS00108">
    <property type="entry name" value="PROTEIN_KINASE_ST"/>
    <property type="match status" value="1"/>
</dbReference>
<evidence type="ECO:0000259" key="1">
    <source>
        <dbReference type="PROSITE" id="PS50011"/>
    </source>
</evidence>
<dbReference type="GO" id="GO:0005737">
    <property type="term" value="C:cytoplasm"/>
    <property type="evidence" value="ECO:0007669"/>
    <property type="project" value="TreeGrafter"/>
</dbReference>
<dbReference type="Pfam" id="PF00069">
    <property type="entry name" value="Pkinase"/>
    <property type="match status" value="1"/>
</dbReference>
<dbReference type="GO" id="GO:0044773">
    <property type="term" value="P:mitotic DNA damage checkpoint signaling"/>
    <property type="evidence" value="ECO:0007669"/>
    <property type="project" value="TreeGrafter"/>
</dbReference>
<dbReference type="EMBL" id="CAJHUC010003010">
    <property type="protein sequence ID" value="CAD7705061.1"/>
    <property type="molecule type" value="Genomic_DNA"/>
</dbReference>
<dbReference type="Proteomes" id="UP000708148">
    <property type="component" value="Unassembled WGS sequence"/>
</dbReference>
<keyword evidence="3" id="KW-1185">Reference proteome</keyword>
<dbReference type="GO" id="GO:0005634">
    <property type="term" value="C:nucleus"/>
    <property type="evidence" value="ECO:0007669"/>
    <property type="project" value="TreeGrafter"/>
</dbReference>
<organism evidence="2 3">
    <name type="scientific">Ostreobium quekettii</name>
    <dbReference type="NCBI Taxonomy" id="121088"/>
    <lineage>
        <taxon>Eukaryota</taxon>
        <taxon>Viridiplantae</taxon>
        <taxon>Chlorophyta</taxon>
        <taxon>core chlorophytes</taxon>
        <taxon>Ulvophyceae</taxon>
        <taxon>TCBD clade</taxon>
        <taxon>Bryopsidales</taxon>
        <taxon>Ostreobineae</taxon>
        <taxon>Ostreobiaceae</taxon>
        <taxon>Ostreobium</taxon>
    </lineage>
</organism>
<dbReference type="PANTHER" id="PTHR44167:SF24">
    <property type="entry name" value="SERINE_THREONINE-PROTEIN KINASE CHK2"/>
    <property type="match status" value="1"/>
</dbReference>
<dbReference type="PANTHER" id="PTHR44167">
    <property type="entry name" value="OVARIAN-SPECIFIC SERINE/THREONINE-PROTEIN KINASE LOK-RELATED"/>
    <property type="match status" value="1"/>
</dbReference>
<comment type="caution">
    <text evidence="2">The sequence shown here is derived from an EMBL/GenBank/DDBJ whole genome shotgun (WGS) entry which is preliminary data.</text>
</comment>
<dbReference type="Gene3D" id="1.10.510.10">
    <property type="entry name" value="Transferase(Phosphotransferase) domain 1"/>
    <property type="match status" value="1"/>
</dbReference>
<dbReference type="GO" id="GO:0004674">
    <property type="term" value="F:protein serine/threonine kinase activity"/>
    <property type="evidence" value="ECO:0007669"/>
    <property type="project" value="TreeGrafter"/>
</dbReference>
<dbReference type="OrthoDB" id="512143at2759"/>
<reference evidence="2" key="1">
    <citation type="submission" date="2020-12" db="EMBL/GenBank/DDBJ databases">
        <authorList>
            <person name="Iha C."/>
        </authorList>
    </citation>
    <scope>NUCLEOTIDE SEQUENCE</scope>
</reference>
<proteinExistence type="predicted"/>
<dbReference type="GO" id="GO:0005524">
    <property type="term" value="F:ATP binding"/>
    <property type="evidence" value="ECO:0007669"/>
    <property type="project" value="InterPro"/>
</dbReference>
<dbReference type="InterPro" id="IPR011009">
    <property type="entry name" value="Kinase-like_dom_sf"/>
</dbReference>
<feature type="domain" description="Protein kinase" evidence="1">
    <location>
        <begin position="1"/>
        <end position="150"/>
    </location>
</feature>
<dbReference type="AlphaFoldDB" id="A0A8S1JDF9"/>
<accession>A0A8S1JDF9</accession>
<gene>
    <name evidence="2" type="ORF">OSTQU699_LOCUS10416</name>
</gene>
<evidence type="ECO:0000313" key="2">
    <source>
        <dbReference type="EMBL" id="CAD7705061.1"/>
    </source>
</evidence>
<dbReference type="InterPro" id="IPR000719">
    <property type="entry name" value="Prot_kinase_dom"/>
</dbReference>
<dbReference type="PROSITE" id="PS50011">
    <property type="entry name" value="PROTEIN_KINASE_DOM"/>
    <property type="match status" value="1"/>
</dbReference>
<dbReference type="SMART" id="SM00220">
    <property type="entry name" value="S_TKc"/>
    <property type="match status" value="1"/>
</dbReference>
<name>A0A8S1JDF9_9CHLO</name>
<sequence length="150" mass="16761">MAVEVLGELETELPPRNPCNALATASRLFPDGPELFKFKHALCVLTDQGNGGQCLLDAFEDISVCCVQQWELISGPDLLDLLNEHGGRMPEEVTAFYFYQLVKGVVFMHENGFCHRDLKPENCMVEKHTQLLKIIDFGLSKHINSVNTLG</sequence>
<dbReference type="SUPFAM" id="SSF56112">
    <property type="entry name" value="Protein kinase-like (PK-like)"/>
    <property type="match status" value="1"/>
</dbReference>
<dbReference type="InterPro" id="IPR008271">
    <property type="entry name" value="Ser/Thr_kinase_AS"/>
</dbReference>
<evidence type="ECO:0000313" key="3">
    <source>
        <dbReference type="Proteomes" id="UP000708148"/>
    </source>
</evidence>